<evidence type="ECO:0000256" key="7">
    <source>
        <dbReference type="ARBA" id="ARBA00022585"/>
    </source>
</evidence>
<dbReference type="InterPro" id="IPR036282">
    <property type="entry name" value="Glutathione-S-Trfase_C_sf"/>
</dbReference>
<comment type="caution">
    <text evidence="21">The sequence shown here is derived from an EMBL/GenBank/DDBJ whole genome shotgun (WGS) entry which is preliminary data.</text>
</comment>
<dbReference type="PROSITE" id="PS50405">
    <property type="entry name" value="GST_CTER"/>
    <property type="match status" value="1"/>
</dbReference>
<dbReference type="GO" id="GO:0001516">
    <property type="term" value="P:prostaglandin biosynthetic process"/>
    <property type="evidence" value="ECO:0007669"/>
    <property type="project" value="UniProtKB-UniPathway"/>
</dbReference>
<dbReference type="PANTHER" id="PTHR12782:SF5">
    <property type="entry name" value="PROSTAGLANDIN E SYNTHASE 2"/>
    <property type="match status" value="1"/>
</dbReference>
<keyword evidence="7" id="KW-0643">Prostaglandin biosynthesis</keyword>
<dbReference type="SUPFAM" id="SSF47616">
    <property type="entry name" value="GST C-terminal domain-like"/>
    <property type="match status" value="1"/>
</dbReference>
<proteinExistence type="inferred from homology"/>
<dbReference type="InterPro" id="IPR004045">
    <property type="entry name" value="Glutathione_S-Trfase_N"/>
</dbReference>
<evidence type="ECO:0000256" key="15">
    <source>
        <dbReference type="ARBA" id="ARBA00023930"/>
    </source>
</evidence>
<evidence type="ECO:0000259" key="19">
    <source>
        <dbReference type="PROSITE" id="PS50404"/>
    </source>
</evidence>
<dbReference type="SUPFAM" id="SSF52833">
    <property type="entry name" value="Thioredoxin-like"/>
    <property type="match status" value="1"/>
</dbReference>
<evidence type="ECO:0000256" key="8">
    <source>
        <dbReference type="ARBA" id="ARBA00022692"/>
    </source>
</evidence>
<dbReference type="GO" id="GO:0012505">
    <property type="term" value="C:endomembrane system"/>
    <property type="evidence" value="ECO:0007669"/>
    <property type="project" value="UniProtKB-SubCell"/>
</dbReference>
<dbReference type="PROSITE" id="PS51354">
    <property type="entry name" value="GLUTAREDOXIN_2"/>
    <property type="match status" value="1"/>
</dbReference>
<evidence type="ECO:0000256" key="9">
    <source>
        <dbReference type="ARBA" id="ARBA00022832"/>
    </source>
</evidence>
<evidence type="ECO:0000256" key="3">
    <source>
        <dbReference type="ARBA" id="ARBA00012203"/>
    </source>
</evidence>
<evidence type="ECO:0000256" key="5">
    <source>
        <dbReference type="ARBA" id="ARBA00022501"/>
    </source>
</evidence>
<keyword evidence="23" id="KW-1185">Reference proteome</keyword>
<evidence type="ECO:0000313" key="23">
    <source>
        <dbReference type="Proteomes" id="UP000663829"/>
    </source>
</evidence>
<dbReference type="Proteomes" id="UP000663829">
    <property type="component" value="Unassembled WGS sequence"/>
</dbReference>
<dbReference type="InterPro" id="IPR040079">
    <property type="entry name" value="Glutathione_S-Trfase"/>
</dbReference>
<keyword evidence="14" id="KW-0413">Isomerase</keyword>
<evidence type="ECO:0000256" key="4">
    <source>
        <dbReference type="ARBA" id="ARBA00019474"/>
    </source>
</evidence>
<evidence type="ECO:0000256" key="10">
    <source>
        <dbReference type="ARBA" id="ARBA00022989"/>
    </source>
</evidence>
<evidence type="ECO:0000259" key="20">
    <source>
        <dbReference type="PROSITE" id="PS50405"/>
    </source>
</evidence>
<dbReference type="CDD" id="cd03197">
    <property type="entry name" value="GST_C_mPGES2"/>
    <property type="match status" value="1"/>
</dbReference>
<dbReference type="SFLD" id="SFLDG01203">
    <property type="entry name" value="Prostaglandin_E_synthase_like1"/>
    <property type="match status" value="1"/>
</dbReference>
<evidence type="ECO:0000256" key="18">
    <source>
        <dbReference type="ARBA" id="ARBA00037847"/>
    </source>
</evidence>
<keyword evidence="13" id="KW-0275">Fatty acid biosynthesis</keyword>
<dbReference type="Proteomes" id="UP000681722">
    <property type="component" value="Unassembled WGS sequence"/>
</dbReference>
<evidence type="ECO:0000256" key="14">
    <source>
        <dbReference type="ARBA" id="ARBA00023235"/>
    </source>
</evidence>
<dbReference type="InterPro" id="IPR034334">
    <property type="entry name" value="PGES2"/>
</dbReference>
<name>A0A815A657_9BILA</name>
<keyword evidence="8" id="KW-0812">Transmembrane</keyword>
<organism evidence="21 23">
    <name type="scientific">Didymodactylos carnosus</name>
    <dbReference type="NCBI Taxonomy" id="1234261"/>
    <lineage>
        <taxon>Eukaryota</taxon>
        <taxon>Metazoa</taxon>
        <taxon>Spiralia</taxon>
        <taxon>Gnathifera</taxon>
        <taxon>Rotifera</taxon>
        <taxon>Eurotatoria</taxon>
        <taxon>Bdelloidea</taxon>
        <taxon>Philodinida</taxon>
        <taxon>Philodinidae</taxon>
        <taxon>Didymodactylos</taxon>
    </lineage>
</organism>
<dbReference type="Pfam" id="PF13417">
    <property type="entry name" value="GST_N_3"/>
    <property type="match status" value="1"/>
</dbReference>
<dbReference type="SFLD" id="SFLDG01182">
    <property type="entry name" value="Prostaglandin_E_synthase_like"/>
    <property type="match status" value="1"/>
</dbReference>
<comment type="catalytic activity">
    <reaction evidence="15">
        <text>prostaglandin H2 = (12S)-hydroxy-(5Z,8E,10E)-heptadecatrienoate + malonaldehyde</text>
        <dbReference type="Rhea" id="RHEA:48644"/>
        <dbReference type="ChEBI" id="CHEBI:57405"/>
        <dbReference type="ChEBI" id="CHEBI:90694"/>
        <dbReference type="ChEBI" id="CHEBI:566274"/>
    </reaction>
    <physiologicalReaction direction="left-to-right" evidence="15">
        <dbReference type="Rhea" id="RHEA:48645"/>
    </physiologicalReaction>
</comment>
<dbReference type="EC" id="5.3.99.3" evidence="3"/>
<keyword evidence="5" id="KW-0644">Prostaglandin metabolism</keyword>
<evidence type="ECO:0000256" key="11">
    <source>
        <dbReference type="ARBA" id="ARBA00023098"/>
    </source>
</evidence>
<evidence type="ECO:0000256" key="1">
    <source>
        <dbReference type="ARBA" id="ARBA00004702"/>
    </source>
</evidence>
<sequence length="482" mass="55847">MPSLAPFLLSSCRLFSLKQSIYRSLLLNHKSLLRTTTVVYQQQSSQQNEQSNPIKSKRRSHYYIFSIAAGALIGTIYALRKVHNHEGALPEYVANSELLERHAMEKRPVPPPITKHVTFDRPPLKEFPYKLTLYQYITCPFSCKVRAYLNYNRIPYDIVEVNSILRREVKWSSYKKVPVVVVEDEKLQLNDSSLILSAIESYFRIPTKTFKDISCLYPPVIEKEKNGKLLFNYPNKYFLTEPIDNARRDPIKYVQREKSRQEVSGIRKFLGGLFSSNKTATDTSTIARSEHGLINVGSGVVGGVKDDSNDLILQNRDDQNSNDQFKLERKWREWIDNTFVHTLSPNIYHTINEAINSFRWFSQAGEWEQIFPWYERFFITYIGAVVMYGVSGKLKRKHNLKPNVRESLYDCANEWIEAVGNKKFLGGTQPNLADISCYGILTSIQGTQAFQDLLNNTNIQPWFERMKQLVEQQGIISEMPRR</sequence>
<dbReference type="OrthoDB" id="423541at2759"/>
<evidence type="ECO:0000256" key="17">
    <source>
        <dbReference type="ARBA" id="ARBA00031041"/>
    </source>
</evidence>
<reference evidence="21" key="1">
    <citation type="submission" date="2021-02" db="EMBL/GenBank/DDBJ databases">
        <authorList>
            <person name="Nowell W R."/>
        </authorList>
    </citation>
    <scope>NUCLEOTIDE SEQUENCE</scope>
</reference>
<evidence type="ECO:0000313" key="21">
    <source>
        <dbReference type="EMBL" id="CAF1252836.1"/>
    </source>
</evidence>
<accession>A0A815A657</accession>
<evidence type="ECO:0000256" key="12">
    <source>
        <dbReference type="ARBA" id="ARBA00023136"/>
    </source>
</evidence>
<dbReference type="Gene3D" id="1.20.1050.10">
    <property type="match status" value="1"/>
</dbReference>
<evidence type="ECO:0000256" key="13">
    <source>
        <dbReference type="ARBA" id="ARBA00023160"/>
    </source>
</evidence>
<evidence type="ECO:0000256" key="6">
    <source>
        <dbReference type="ARBA" id="ARBA00022516"/>
    </source>
</evidence>
<comment type="similarity">
    <text evidence="2">Belongs to the GST superfamily.</text>
</comment>
<dbReference type="AlphaFoldDB" id="A0A815A657"/>
<feature type="domain" description="GST N-terminal" evidence="19">
    <location>
        <begin position="129"/>
        <end position="207"/>
    </location>
</feature>
<dbReference type="InterPro" id="IPR034335">
    <property type="entry name" value="PGES2_C"/>
</dbReference>
<keyword evidence="10" id="KW-1133">Transmembrane helix</keyword>
<dbReference type="EMBL" id="CAJNOQ010010472">
    <property type="protein sequence ID" value="CAF1252836.1"/>
    <property type="molecule type" value="Genomic_DNA"/>
</dbReference>
<dbReference type="Gene3D" id="3.40.30.10">
    <property type="entry name" value="Glutaredoxin"/>
    <property type="match status" value="1"/>
</dbReference>
<evidence type="ECO:0000313" key="22">
    <source>
        <dbReference type="EMBL" id="CAF4023223.1"/>
    </source>
</evidence>
<dbReference type="GO" id="GO:0005739">
    <property type="term" value="C:mitochondrion"/>
    <property type="evidence" value="ECO:0007669"/>
    <property type="project" value="TreeGrafter"/>
</dbReference>
<dbReference type="UniPathway" id="UPA00662"/>
<protein>
    <recommendedName>
        <fullName evidence="4">Prostaglandin E synthase 2</fullName>
        <ecNumber evidence="3">5.3.99.3</ecNumber>
    </recommendedName>
    <alternativeName>
        <fullName evidence="17">Microsomal prostaglandin E synthase 2</fullName>
    </alternativeName>
</protein>
<keyword evidence="11" id="KW-0443">Lipid metabolism</keyword>
<comment type="catalytic activity">
    <reaction evidence="16">
        <text>prostaglandin H2 = prostaglandin E2</text>
        <dbReference type="Rhea" id="RHEA:12893"/>
        <dbReference type="ChEBI" id="CHEBI:57405"/>
        <dbReference type="ChEBI" id="CHEBI:606564"/>
        <dbReference type="EC" id="5.3.99.3"/>
    </reaction>
    <physiologicalReaction direction="left-to-right" evidence="16">
        <dbReference type="Rhea" id="RHEA:12894"/>
    </physiologicalReaction>
</comment>
<feature type="domain" description="GST C-terminal" evidence="20">
    <location>
        <begin position="349"/>
        <end position="482"/>
    </location>
</feature>
<dbReference type="EMBL" id="CAJOBC010015258">
    <property type="protein sequence ID" value="CAF4023223.1"/>
    <property type="molecule type" value="Genomic_DNA"/>
</dbReference>
<keyword evidence="6" id="KW-0444">Lipid biosynthesis</keyword>
<keyword evidence="9" id="KW-0276">Fatty acid metabolism</keyword>
<comment type="subcellular location">
    <subcellularLocation>
        <location evidence="18">Endomembrane system</location>
        <topology evidence="18">Single-pass membrane protein</topology>
    </subcellularLocation>
</comment>
<dbReference type="GO" id="GO:0050220">
    <property type="term" value="F:prostaglandin-E synthase activity"/>
    <property type="evidence" value="ECO:0007669"/>
    <property type="project" value="UniProtKB-EC"/>
</dbReference>
<evidence type="ECO:0000256" key="16">
    <source>
        <dbReference type="ARBA" id="ARBA00023931"/>
    </source>
</evidence>
<gene>
    <name evidence="21" type="ORF">GPM918_LOCUS26216</name>
    <name evidence="22" type="ORF">SRO942_LOCUS26325</name>
</gene>
<evidence type="ECO:0000256" key="2">
    <source>
        <dbReference type="ARBA" id="ARBA00007409"/>
    </source>
</evidence>
<comment type="pathway">
    <text evidence="1">Lipid metabolism; prostaglandin biosynthesis.</text>
</comment>
<dbReference type="InterPro" id="IPR036249">
    <property type="entry name" value="Thioredoxin-like_sf"/>
</dbReference>
<dbReference type="SFLD" id="SFLDS00019">
    <property type="entry name" value="Glutathione_Transferase_(cytos"/>
    <property type="match status" value="1"/>
</dbReference>
<keyword evidence="12" id="KW-0472">Membrane</keyword>
<dbReference type="PROSITE" id="PS50404">
    <property type="entry name" value="GST_NTER"/>
    <property type="match status" value="1"/>
</dbReference>
<dbReference type="InterPro" id="IPR010987">
    <property type="entry name" value="Glutathione-S-Trfase_C-like"/>
</dbReference>
<dbReference type="PANTHER" id="PTHR12782">
    <property type="entry name" value="MICROSOMAL PROSTAGLANDIN E SYNTHASE-2"/>
    <property type="match status" value="1"/>
</dbReference>